<gene>
    <name evidence="10" type="ORF">AXF42_Ash008441</name>
</gene>
<keyword evidence="5 9" id="KW-0472">Membrane</keyword>
<feature type="transmembrane region" description="Helical" evidence="9">
    <location>
        <begin position="74"/>
        <end position="94"/>
    </location>
</feature>
<evidence type="ECO:0000256" key="9">
    <source>
        <dbReference type="SAM" id="Phobius"/>
    </source>
</evidence>
<keyword evidence="11" id="KW-1185">Reference proteome</keyword>
<evidence type="ECO:0000256" key="2">
    <source>
        <dbReference type="ARBA" id="ARBA00022448"/>
    </source>
</evidence>
<evidence type="ECO:0000313" key="11">
    <source>
        <dbReference type="Proteomes" id="UP000236161"/>
    </source>
</evidence>
<accession>A0A2I0AXV6</accession>
<evidence type="ECO:0000256" key="6">
    <source>
        <dbReference type="ARBA" id="ARBA00023294"/>
    </source>
</evidence>
<evidence type="ECO:0000256" key="1">
    <source>
        <dbReference type="ARBA" id="ARBA00004477"/>
    </source>
</evidence>
<feature type="transmembrane region" description="Helical" evidence="9">
    <location>
        <begin position="136"/>
        <end position="156"/>
    </location>
</feature>
<reference evidence="10 11" key="1">
    <citation type="journal article" date="2017" name="Nature">
        <title>The Apostasia genome and the evolution of orchids.</title>
        <authorList>
            <person name="Zhang G.Q."/>
            <person name="Liu K.W."/>
            <person name="Li Z."/>
            <person name="Lohaus R."/>
            <person name="Hsiao Y.Y."/>
            <person name="Niu S.C."/>
            <person name="Wang J.Y."/>
            <person name="Lin Y.C."/>
            <person name="Xu Q."/>
            <person name="Chen L.J."/>
            <person name="Yoshida K."/>
            <person name="Fujiwara S."/>
            <person name="Wang Z.W."/>
            <person name="Zhang Y.Q."/>
            <person name="Mitsuda N."/>
            <person name="Wang M."/>
            <person name="Liu G.H."/>
            <person name="Pecoraro L."/>
            <person name="Huang H.X."/>
            <person name="Xiao X.J."/>
            <person name="Lin M."/>
            <person name="Wu X.Y."/>
            <person name="Wu W.L."/>
            <person name="Chen Y.Y."/>
            <person name="Chang S.B."/>
            <person name="Sakamoto S."/>
            <person name="Ohme-Takagi M."/>
            <person name="Yagi M."/>
            <person name="Zeng S.J."/>
            <person name="Shen C.Y."/>
            <person name="Yeh C.M."/>
            <person name="Luo Y.B."/>
            <person name="Tsai W.C."/>
            <person name="Van de Peer Y."/>
            <person name="Liu Z.J."/>
        </authorList>
    </citation>
    <scope>NUCLEOTIDE SEQUENCE [LARGE SCALE GENOMIC DNA]</scope>
    <source>
        <strain evidence="11">cv. Shenzhen</strain>
        <tissue evidence="10">Stem</tissue>
    </source>
</reference>
<dbReference type="GO" id="GO:0009734">
    <property type="term" value="P:auxin-activated signaling pathway"/>
    <property type="evidence" value="ECO:0007669"/>
    <property type="project" value="UniProtKB-KW"/>
</dbReference>
<dbReference type="OrthoDB" id="191139at2759"/>
<evidence type="ECO:0000256" key="8">
    <source>
        <dbReference type="ARBA" id="ARBA00025752"/>
    </source>
</evidence>
<evidence type="ECO:0000256" key="7">
    <source>
        <dbReference type="ARBA" id="ARBA00025100"/>
    </source>
</evidence>
<keyword evidence="6" id="KW-0927">Auxin signaling pathway</keyword>
<evidence type="ECO:0000256" key="5">
    <source>
        <dbReference type="ARBA" id="ARBA00023136"/>
    </source>
</evidence>
<feature type="transmembrane region" description="Helical" evidence="9">
    <location>
        <begin position="213"/>
        <end position="236"/>
    </location>
</feature>
<dbReference type="PANTHER" id="PTHR31651:SF33">
    <property type="entry name" value="PROTEIN PIN-LIKES 1"/>
    <property type="match status" value="1"/>
</dbReference>
<dbReference type="InterPro" id="IPR045033">
    <property type="entry name" value="PILS1/3/4/5/7"/>
</dbReference>
<sequence length="237" mass="25460">MPINILLIYVIGSAFGLLIIRITKAPPNLMGPILGCCASGNLGFMLLIIIPSTCDEKGSPFGDPAKCHAESLEYASLSMAISDILFWSYSYNIVRILSKTMKKIDQEVVIDDEESQLKCIEEGRESKPAINGFRRLFSPATLGVMTGLTIGMISPFKKIIIGDDAPLRAIEGAISLLSDAAIPTATLIMGGNLMKGGVVTQTVGVGEGECSIILFWTYAVTLICFPLWSSLFMSVVS</sequence>
<dbReference type="EMBL" id="KZ451939">
    <property type="protein sequence ID" value="PKA60381.1"/>
    <property type="molecule type" value="Genomic_DNA"/>
</dbReference>
<protein>
    <submittedName>
        <fullName evidence="10">Uncharacterized protein</fullName>
    </submittedName>
</protein>
<comment type="function">
    <text evidence="7">Involved in cellular auxin homeostasis by regulating auxin metabolism. Regulates intracellular auxin accumulation at the endoplasmic reticulum and thus auxin availability for nuclear auxin signaling.</text>
</comment>
<comment type="subcellular location">
    <subcellularLocation>
        <location evidence="1">Endoplasmic reticulum membrane</location>
        <topology evidence="1">Multi-pass membrane protein</topology>
    </subcellularLocation>
</comment>
<proteinExistence type="inferred from homology"/>
<dbReference type="AlphaFoldDB" id="A0A2I0AXV6"/>
<keyword evidence="3 9" id="KW-0812">Transmembrane</keyword>
<comment type="similarity">
    <text evidence="8">Belongs to the auxin efflux carrier (TC 2.A.69.2) family.</text>
</comment>
<organism evidence="10 11">
    <name type="scientific">Apostasia shenzhenica</name>
    <dbReference type="NCBI Taxonomy" id="1088818"/>
    <lineage>
        <taxon>Eukaryota</taxon>
        <taxon>Viridiplantae</taxon>
        <taxon>Streptophyta</taxon>
        <taxon>Embryophyta</taxon>
        <taxon>Tracheophyta</taxon>
        <taxon>Spermatophyta</taxon>
        <taxon>Magnoliopsida</taxon>
        <taxon>Liliopsida</taxon>
        <taxon>Asparagales</taxon>
        <taxon>Orchidaceae</taxon>
        <taxon>Apostasioideae</taxon>
        <taxon>Apostasia</taxon>
    </lineage>
</organism>
<evidence type="ECO:0000256" key="3">
    <source>
        <dbReference type="ARBA" id="ARBA00022692"/>
    </source>
</evidence>
<keyword evidence="4 9" id="KW-1133">Transmembrane helix</keyword>
<dbReference type="GO" id="GO:0005789">
    <property type="term" value="C:endoplasmic reticulum membrane"/>
    <property type="evidence" value="ECO:0007669"/>
    <property type="project" value="UniProtKB-SubCell"/>
</dbReference>
<feature type="transmembrane region" description="Helical" evidence="9">
    <location>
        <begin position="6"/>
        <end position="22"/>
    </location>
</feature>
<evidence type="ECO:0000313" key="10">
    <source>
        <dbReference type="EMBL" id="PKA60381.1"/>
    </source>
</evidence>
<feature type="transmembrane region" description="Helical" evidence="9">
    <location>
        <begin position="29"/>
        <end position="50"/>
    </location>
</feature>
<keyword evidence="2" id="KW-0813">Transport</keyword>
<evidence type="ECO:0000256" key="4">
    <source>
        <dbReference type="ARBA" id="ARBA00022989"/>
    </source>
</evidence>
<dbReference type="InterPro" id="IPR004776">
    <property type="entry name" value="Mem_transp_PIN-like"/>
</dbReference>
<dbReference type="Pfam" id="PF03547">
    <property type="entry name" value="Mem_trans"/>
    <property type="match status" value="1"/>
</dbReference>
<dbReference type="Proteomes" id="UP000236161">
    <property type="component" value="Unassembled WGS sequence"/>
</dbReference>
<name>A0A2I0AXV6_9ASPA</name>
<dbReference type="PANTHER" id="PTHR31651">
    <property type="match status" value="1"/>
</dbReference>
<dbReference type="GO" id="GO:0080162">
    <property type="term" value="P:endoplasmic reticulum to cytosol auxin transport"/>
    <property type="evidence" value="ECO:0007669"/>
    <property type="project" value="InterPro"/>
</dbReference>